<comment type="caution">
    <text evidence="4">The sequence shown here is derived from an EMBL/GenBank/DDBJ whole genome shotgun (WGS) entry which is preliminary data.</text>
</comment>
<dbReference type="Proteomes" id="UP001595583">
    <property type="component" value="Unassembled WGS sequence"/>
</dbReference>
<name>A0ABV7K6J1_9HYPH</name>
<dbReference type="Gene3D" id="1.25.40.340">
    <property type="match status" value="1"/>
</dbReference>
<dbReference type="RefSeq" id="WP_378219718.1">
    <property type="nucleotide sequence ID" value="NZ_JBHRTK010000008.1"/>
</dbReference>
<dbReference type="InterPro" id="IPR036117">
    <property type="entry name" value="DhaL_dom_sf"/>
</dbReference>
<protein>
    <submittedName>
        <fullName evidence="4">Dihydroxyacetone kinase subunit L</fullName>
    </submittedName>
</protein>
<evidence type="ECO:0000259" key="3">
    <source>
        <dbReference type="PROSITE" id="PS51480"/>
    </source>
</evidence>
<proteinExistence type="predicted"/>
<reference evidence="5" key="1">
    <citation type="journal article" date="2019" name="Int. J. Syst. Evol. Microbiol.">
        <title>The Global Catalogue of Microorganisms (GCM) 10K type strain sequencing project: providing services to taxonomists for standard genome sequencing and annotation.</title>
        <authorList>
            <consortium name="The Broad Institute Genomics Platform"/>
            <consortium name="The Broad Institute Genome Sequencing Center for Infectious Disease"/>
            <person name="Wu L."/>
            <person name="Ma J."/>
        </authorList>
    </citation>
    <scope>NUCLEOTIDE SEQUENCE [LARGE SCALE GENOMIC DNA]</scope>
    <source>
        <strain evidence="5">KCTC 52165</strain>
    </source>
</reference>
<dbReference type="PANTHER" id="PTHR28629">
    <property type="entry name" value="TRIOKINASE/FMN CYCLASE"/>
    <property type="match status" value="1"/>
</dbReference>
<feature type="domain" description="DhaL" evidence="3">
    <location>
        <begin position="13"/>
        <end position="205"/>
    </location>
</feature>
<sequence length="212" mass="21793">MAQGAASGTITAKDIHAVLSRIAAAMQEGAAELNAADGALGDGDLGITVSRGFAEAAAASLPDDLGMAFMECAKAMQRVSSSSYGTLLATAAMSAAKATKGQTSLDAVEVPTLIEGALAAMMARGKGSLGDKTVLDILDAMAKAMRDVPANELYQRGLSAARATLEDFKARPNKLGRARMFGEGSIGLYDPGQLALVRIVEAMRGQDRELSI</sequence>
<dbReference type="InterPro" id="IPR004007">
    <property type="entry name" value="DhaL_dom"/>
</dbReference>
<accession>A0ABV7K6J1</accession>
<dbReference type="GO" id="GO:0016301">
    <property type="term" value="F:kinase activity"/>
    <property type="evidence" value="ECO:0007669"/>
    <property type="project" value="UniProtKB-KW"/>
</dbReference>
<gene>
    <name evidence="4" type="ORF">ACFOHJ_06730</name>
</gene>
<dbReference type="SUPFAM" id="SSF101473">
    <property type="entry name" value="DhaL-like"/>
    <property type="match status" value="1"/>
</dbReference>
<dbReference type="SMART" id="SM01120">
    <property type="entry name" value="Dak2"/>
    <property type="match status" value="1"/>
</dbReference>
<dbReference type="PANTHER" id="PTHR28629:SF4">
    <property type="entry name" value="TRIOKINASE_FMN CYCLASE"/>
    <property type="match status" value="1"/>
</dbReference>
<dbReference type="PROSITE" id="PS51480">
    <property type="entry name" value="DHAL"/>
    <property type="match status" value="1"/>
</dbReference>
<evidence type="ECO:0000313" key="4">
    <source>
        <dbReference type="EMBL" id="MFC3205899.1"/>
    </source>
</evidence>
<dbReference type="InterPro" id="IPR050861">
    <property type="entry name" value="Dihydroxyacetone_Kinase"/>
</dbReference>
<keyword evidence="2 4" id="KW-0418">Kinase</keyword>
<keyword evidence="5" id="KW-1185">Reference proteome</keyword>
<dbReference type="EMBL" id="JBHRTK010000008">
    <property type="protein sequence ID" value="MFC3205899.1"/>
    <property type="molecule type" value="Genomic_DNA"/>
</dbReference>
<evidence type="ECO:0000313" key="5">
    <source>
        <dbReference type="Proteomes" id="UP001595583"/>
    </source>
</evidence>
<organism evidence="4 5">
    <name type="scientific">Aquamicrobium soli</name>
    <dbReference type="NCBI Taxonomy" id="1811518"/>
    <lineage>
        <taxon>Bacteria</taxon>
        <taxon>Pseudomonadati</taxon>
        <taxon>Pseudomonadota</taxon>
        <taxon>Alphaproteobacteria</taxon>
        <taxon>Hyphomicrobiales</taxon>
        <taxon>Phyllobacteriaceae</taxon>
        <taxon>Aquamicrobium</taxon>
    </lineage>
</organism>
<keyword evidence="1" id="KW-0808">Transferase</keyword>
<evidence type="ECO:0000256" key="1">
    <source>
        <dbReference type="ARBA" id="ARBA00022679"/>
    </source>
</evidence>
<evidence type="ECO:0000256" key="2">
    <source>
        <dbReference type="ARBA" id="ARBA00022777"/>
    </source>
</evidence>
<dbReference type="Pfam" id="PF02734">
    <property type="entry name" value="Dak2"/>
    <property type="match status" value="1"/>
</dbReference>